<dbReference type="EMBL" id="JAATIZ010000004">
    <property type="protein sequence ID" value="NJB65927.1"/>
    <property type="molecule type" value="Genomic_DNA"/>
</dbReference>
<evidence type="ECO:0000313" key="2">
    <source>
        <dbReference type="Proteomes" id="UP000783934"/>
    </source>
</evidence>
<dbReference type="RefSeq" id="WP_167661850.1">
    <property type="nucleotide sequence ID" value="NZ_JAATIZ010000004.1"/>
</dbReference>
<organism evidence="1 2">
    <name type="scientific">Paenalcaligenes hominis</name>
    <dbReference type="NCBI Taxonomy" id="643674"/>
    <lineage>
        <taxon>Bacteria</taxon>
        <taxon>Pseudomonadati</taxon>
        <taxon>Pseudomonadota</taxon>
        <taxon>Betaproteobacteria</taxon>
        <taxon>Burkholderiales</taxon>
        <taxon>Alcaligenaceae</taxon>
        <taxon>Paenalcaligenes</taxon>
    </lineage>
</organism>
<accession>A0ABX0WT72</accession>
<dbReference type="Proteomes" id="UP000783934">
    <property type="component" value="Unassembled WGS sequence"/>
</dbReference>
<proteinExistence type="predicted"/>
<comment type="caution">
    <text evidence="1">The sequence shown here is derived from an EMBL/GenBank/DDBJ whole genome shotgun (WGS) entry which is preliminary data.</text>
</comment>
<sequence length="334" mass="37761">MMANAHHTVGIFAIADTLMTQQLVTPGSKENQAQYHWSITGRIMTLDNGSRLIQEKNFKELMSLETFSVVSFDPLNKTAQLDDLSDIDELQIVPNITLGNGQPITRYDCLNEVCSATLPPLPSTLDQTYAIQNNKDSGPNRIVVQPTIPSIALDDINDLKQLDWLVLDALNDNAAILKNGNKTLRNTLLIDVHIPFQATHEGQADFTVINYFLNDLGFRFFRFQNLSYSTDLPRHTYLEKTKYSDTLSATALFIPTEERLKNLPINQLSKLGFLLHTVYRCKDTAYKMLSLIDEALAHDYLVAEGFLWPVNEEETEFTLTESYSPDIWASKPVI</sequence>
<name>A0ABX0WT72_9BURK</name>
<evidence type="ECO:0000313" key="1">
    <source>
        <dbReference type="EMBL" id="NJB65927.1"/>
    </source>
</evidence>
<protein>
    <submittedName>
        <fullName evidence="1">Uncharacterized protein</fullName>
    </submittedName>
</protein>
<keyword evidence="2" id="KW-1185">Reference proteome</keyword>
<reference evidence="1 2" key="1">
    <citation type="submission" date="2020-03" db="EMBL/GenBank/DDBJ databases">
        <title>Genomic Encyclopedia of Type Strains, Phase IV (KMG-IV): sequencing the most valuable type-strain genomes for metagenomic binning, comparative biology and taxonomic classification.</title>
        <authorList>
            <person name="Goeker M."/>
        </authorList>
    </citation>
    <scope>NUCLEOTIDE SEQUENCE [LARGE SCALE GENOMIC DNA]</scope>
    <source>
        <strain evidence="1 2">DSM 26613</strain>
    </source>
</reference>
<gene>
    <name evidence="1" type="ORF">GGR41_002182</name>
</gene>